<proteinExistence type="predicted"/>
<keyword evidence="1" id="KW-0732">Signal</keyword>
<dbReference type="RefSeq" id="WP_202858939.1">
    <property type="nucleotide sequence ID" value="NZ_JAEUGD010000066.1"/>
</dbReference>
<dbReference type="GO" id="GO:0006508">
    <property type="term" value="P:proteolysis"/>
    <property type="evidence" value="ECO:0007669"/>
    <property type="project" value="InterPro"/>
</dbReference>
<evidence type="ECO:0000313" key="3">
    <source>
        <dbReference type="EMBL" id="MBL6449413.1"/>
    </source>
</evidence>
<dbReference type="GO" id="GO:0008237">
    <property type="term" value="F:metallopeptidase activity"/>
    <property type="evidence" value="ECO:0007669"/>
    <property type="project" value="InterPro"/>
</dbReference>
<name>A0A937G2T1_9BACT</name>
<dbReference type="AlphaFoldDB" id="A0A937G2T1"/>
<dbReference type="Gene3D" id="3.40.390.10">
    <property type="entry name" value="Collagenase (Catalytic Domain)"/>
    <property type="match status" value="1"/>
</dbReference>
<dbReference type="GO" id="GO:0008270">
    <property type="term" value="F:zinc ion binding"/>
    <property type="evidence" value="ECO:0007669"/>
    <property type="project" value="InterPro"/>
</dbReference>
<sequence>MRRLFLARLAIVVALSFYFVSCTHEEEILTPIPEEPSDELVAFLVSSGFNEEEIKLEEDVFVINEDILISKDEVQKYVDGNKSDVSGASTEHYRGSYLVGNSYVTNIKFYIDSSVPSSWITAIQGAVNQWNSVNGTKLYMSIVSSSSNANTIIGTGYSSQNWVARAYLPSYNGRPGHTMTINTKYNYLNSGYKLFTIVHEMGHIFGLYHTDQTQGYFINGTPSVDSNSVMNSYILPWNGFTSGDVSAVQILYPQ</sequence>
<comment type="caution">
    <text evidence="3">The sequence shown here is derived from an EMBL/GenBank/DDBJ whole genome shotgun (WGS) entry which is preliminary data.</text>
</comment>
<dbReference type="Pfam" id="PF12388">
    <property type="entry name" value="Peptidase_M57"/>
    <property type="match status" value="1"/>
</dbReference>
<dbReference type="SMART" id="SM00235">
    <property type="entry name" value="ZnMc"/>
    <property type="match status" value="1"/>
</dbReference>
<reference evidence="3" key="1">
    <citation type="submission" date="2021-01" db="EMBL/GenBank/DDBJ databases">
        <title>Fulvivirga kasyanovii gen. nov., sp nov., a novel member of the phylum Bacteroidetes isolated from seawater in a mussel farm.</title>
        <authorList>
            <person name="Zhao L.-H."/>
            <person name="Wang Z.-J."/>
        </authorList>
    </citation>
    <scope>NUCLEOTIDE SEQUENCE</scope>
    <source>
        <strain evidence="3">29W222</strain>
    </source>
</reference>
<dbReference type="SUPFAM" id="SSF55486">
    <property type="entry name" value="Metalloproteases ('zincins'), catalytic domain"/>
    <property type="match status" value="1"/>
</dbReference>
<dbReference type="InterPro" id="IPR006026">
    <property type="entry name" value="Peptidase_Metallo"/>
</dbReference>
<feature type="signal peptide" evidence="1">
    <location>
        <begin position="1"/>
        <end position="25"/>
    </location>
</feature>
<keyword evidence="4" id="KW-1185">Reference proteome</keyword>
<dbReference type="Proteomes" id="UP000614216">
    <property type="component" value="Unassembled WGS sequence"/>
</dbReference>
<feature type="domain" description="Peptidase metallopeptidase" evidence="2">
    <location>
        <begin position="95"/>
        <end position="254"/>
    </location>
</feature>
<accession>A0A937G2T1</accession>
<evidence type="ECO:0000259" key="2">
    <source>
        <dbReference type="SMART" id="SM00235"/>
    </source>
</evidence>
<dbReference type="EMBL" id="JAEUGD010000066">
    <property type="protein sequence ID" value="MBL6449413.1"/>
    <property type="molecule type" value="Genomic_DNA"/>
</dbReference>
<dbReference type="InterPro" id="IPR024079">
    <property type="entry name" value="MetalloPept_cat_dom_sf"/>
</dbReference>
<evidence type="ECO:0000313" key="4">
    <source>
        <dbReference type="Proteomes" id="UP000614216"/>
    </source>
</evidence>
<feature type="chain" id="PRO_5037988938" description="Peptidase metallopeptidase domain-containing protein" evidence="1">
    <location>
        <begin position="26"/>
        <end position="254"/>
    </location>
</feature>
<evidence type="ECO:0000256" key="1">
    <source>
        <dbReference type="SAM" id="SignalP"/>
    </source>
</evidence>
<gene>
    <name evidence="3" type="ORF">JMN32_24085</name>
</gene>
<dbReference type="InterPro" id="IPR024653">
    <property type="entry name" value="Peptidase_M10/M27/M57"/>
</dbReference>
<organism evidence="3 4">
    <name type="scientific">Fulvivirga marina</name>
    <dbReference type="NCBI Taxonomy" id="2494733"/>
    <lineage>
        <taxon>Bacteria</taxon>
        <taxon>Pseudomonadati</taxon>
        <taxon>Bacteroidota</taxon>
        <taxon>Cytophagia</taxon>
        <taxon>Cytophagales</taxon>
        <taxon>Fulvivirgaceae</taxon>
        <taxon>Fulvivirga</taxon>
    </lineage>
</organism>
<protein>
    <recommendedName>
        <fullName evidence="2">Peptidase metallopeptidase domain-containing protein</fullName>
    </recommendedName>
</protein>